<sequence length="37" mass="4585">MRMGEWWTSRMKQGIGEETERWNEGVDKIEERDNRED</sequence>
<gene>
    <name evidence="2" type="ORF">E2C01_081439</name>
</gene>
<proteinExistence type="predicted"/>
<evidence type="ECO:0000313" key="2">
    <source>
        <dbReference type="EMBL" id="MPC86605.1"/>
    </source>
</evidence>
<feature type="compositionally biased region" description="Basic and acidic residues" evidence="1">
    <location>
        <begin position="18"/>
        <end position="37"/>
    </location>
</feature>
<keyword evidence="3" id="KW-1185">Reference proteome</keyword>
<dbReference type="AlphaFoldDB" id="A0A5B7IVV5"/>
<name>A0A5B7IVV5_PORTR</name>
<evidence type="ECO:0000256" key="1">
    <source>
        <dbReference type="SAM" id="MobiDB-lite"/>
    </source>
</evidence>
<accession>A0A5B7IVV5</accession>
<feature type="region of interest" description="Disordered" evidence="1">
    <location>
        <begin position="15"/>
        <end position="37"/>
    </location>
</feature>
<dbReference type="Proteomes" id="UP000324222">
    <property type="component" value="Unassembled WGS sequence"/>
</dbReference>
<protein>
    <submittedName>
        <fullName evidence="2">Uncharacterized protein</fullName>
    </submittedName>
</protein>
<evidence type="ECO:0000313" key="3">
    <source>
        <dbReference type="Proteomes" id="UP000324222"/>
    </source>
</evidence>
<organism evidence="2 3">
    <name type="scientific">Portunus trituberculatus</name>
    <name type="common">Swimming crab</name>
    <name type="synonym">Neptunus trituberculatus</name>
    <dbReference type="NCBI Taxonomy" id="210409"/>
    <lineage>
        <taxon>Eukaryota</taxon>
        <taxon>Metazoa</taxon>
        <taxon>Ecdysozoa</taxon>
        <taxon>Arthropoda</taxon>
        <taxon>Crustacea</taxon>
        <taxon>Multicrustacea</taxon>
        <taxon>Malacostraca</taxon>
        <taxon>Eumalacostraca</taxon>
        <taxon>Eucarida</taxon>
        <taxon>Decapoda</taxon>
        <taxon>Pleocyemata</taxon>
        <taxon>Brachyura</taxon>
        <taxon>Eubrachyura</taxon>
        <taxon>Portunoidea</taxon>
        <taxon>Portunidae</taxon>
        <taxon>Portuninae</taxon>
        <taxon>Portunus</taxon>
    </lineage>
</organism>
<dbReference type="EMBL" id="VSRR010071959">
    <property type="protein sequence ID" value="MPC86605.1"/>
    <property type="molecule type" value="Genomic_DNA"/>
</dbReference>
<reference evidence="2 3" key="1">
    <citation type="submission" date="2019-05" db="EMBL/GenBank/DDBJ databases">
        <title>Another draft genome of Portunus trituberculatus and its Hox gene families provides insights of decapod evolution.</title>
        <authorList>
            <person name="Jeong J.-H."/>
            <person name="Song I."/>
            <person name="Kim S."/>
            <person name="Choi T."/>
            <person name="Kim D."/>
            <person name="Ryu S."/>
            <person name="Kim W."/>
        </authorList>
    </citation>
    <scope>NUCLEOTIDE SEQUENCE [LARGE SCALE GENOMIC DNA]</scope>
    <source>
        <tissue evidence="2">Muscle</tissue>
    </source>
</reference>
<comment type="caution">
    <text evidence="2">The sequence shown here is derived from an EMBL/GenBank/DDBJ whole genome shotgun (WGS) entry which is preliminary data.</text>
</comment>